<dbReference type="Proteomes" id="UP000434044">
    <property type="component" value="Unassembled WGS sequence"/>
</dbReference>
<gene>
    <name evidence="1" type="ORF">GJ668_19520</name>
</gene>
<evidence type="ECO:0008006" key="3">
    <source>
        <dbReference type="Google" id="ProtNLM"/>
    </source>
</evidence>
<protein>
    <recommendedName>
        <fullName evidence="3">BrnT family toxin</fullName>
    </recommendedName>
</protein>
<dbReference type="InterPro" id="IPR038573">
    <property type="entry name" value="BrnT_sf"/>
</dbReference>
<comment type="caution">
    <text evidence="1">The sequence shown here is derived from an EMBL/GenBank/DDBJ whole genome shotgun (WGS) entry which is preliminary data.</text>
</comment>
<evidence type="ECO:0000313" key="1">
    <source>
        <dbReference type="EMBL" id="MTW23217.1"/>
    </source>
</evidence>
<dbReference type="InterPro" id="IPR007460">
    <property type="entry name" value="BrnT_toxin"/>
</dbReference>
<dbReference type="Pfam" id="PF04365">
    <property type="entry name" value="BrnT_toxin"/>
    <property type="match status" value="1"/>
</dbReference>
<dbReference type="OrthoDB" id="9802417at2"/>
<evidence type="ECO:0000313" key="2">
    <source>
        <dbReference type="Proteomes" id="UP000434044"/>
    </source>
</evidence>
<accession>A0A6N8EKX5</accession>
<reference evidence="1 2" key="1">
    <citation type="submission" date="2019-11" db="EMBL/GenBank/DDBJ databases">
        <title>Whole-genome sequence of the anaerobic purple sulfur bacterium Allochromatium palmeri DSM 15591.</title>
        <authorList>
            <person name="Kyndt J.A."/>
            <person name="Meyer T.E."/>
        </authorList>
    </citation>
    <scope>NUCLEOTIDE SEQUENCE [LARGE SCALE GENOMIC DNA]</scope>
    <source>
        <strain evidence="1 2">DSM 15591</strain>
    </source>
</reference>
<proteinExistence type="predicted"/>
<sequence>MIKHGLDFADAEKVFAGPLVLFEDRRKDYGEQRMIGIGSLDDLVVLVVHVESDELDFGHFGSSPEG</sequence>
<name>A0A6N8EKX5_9GAMM</name>
<dbReference type="AlphaFoldDB" id="A0A6N8EKX5"/>
<keyword evidence="2" id="KW-1185">Reference proteome</keyword>
<dbReference type="Gene3D" id="3.10.450.530">
    <property type="entry name" value="Ribonuclease toxin, BrnT, of type II toxin-antitoxin system"/>
    <property type="match status" value="1"/>
</dbReference>
<dbReference type="EMBL" id="WNKT01000105">
    <property type="protein sequence ID" value="MTW23217.1"/>
    <property type="molecule type" value="Genomic_DNA"/>
</dbReference>
<organism evidence="1 2">
    <name type="scientific">Allochromatium palmeri</name>
    <dbReference type="NCBI Taxonomy" id="231048"/>
    <lineage>
        <taxon>Bacteria</taxon>
        <taxon>Pseudomonadati</taxon>
        <taxon>Pseudomonadota</taxon>
        <taxon>Gammaproteobacteria</taxon>
        <taxon>Chromatiales</taxon>
        <taxon>Chromatiaceae</taxon>
        <taxon>Allochromatium</taxon>
    </lineage>
</organism>